<protein>
    <recommendedName>
        <fullName evidence="5">Glycosyl hydrolase family 30 TIM-barrel domain-containing protein</fullName>
    </recommendedName>
</protein>
<evidence type="ECO:0000313" key="6">
    <source>
        <dbReference type="EMBL" id="KYQ94327.1"/>
    </source>
</evidence>
<gene>
    <name evidence="6" type="ORF">DLAC_11594</name>
</gene>
<dbReference type="InterPro" id="IPR033453">
    <property type="entry name" value="Glyco_hydro_30_TIM-barrel"/>
</dbReference>
<dbReference type="STRING" id="361077.A0A151ZK70"/>
<feature type="chain" id="PRO_5007593412" description="Glycosyl hydrolase family 30 TIM-barrel domain-containing protein" evidence="4">
    <location>
        <begin position="18"/>
        <end position="486"/>
    </location>
</feature>
<dbReference type="Pfam" id="PF02055">
    <property type="entry name" value="Glyco_hydro_30"/>
    <property type="match status" value="1"/>
</dbReference>
<dbReference type="InterPro" id="IPR013780">
    <property type="entry name" value="Glyco_hydro_b"/>
</dbReference>
<dbReference type="InterPro" id="IPR001139">
    <property type="entry name" value="Glyco_hydro_30"/>
</dbReference>
<evidence type="ECO:0000313" key="7">
    <source>
        <dbReference type="Proteomes" id="UP000076078"/>
    </source>
</evidence>
<dbReference type="OrthoDB" id="2160638at2759"/>
<dbReference type="InterPro" id="IPR017853">
    <property type="entry name" value="GH"/>
</dbReference>
<keyword evidence="7" id="KW-1185">Reference proteome</keyword>
<comment type="caution">
    <text evidence="6">The sequence shown here is derived from an EMBL/GenBank/DDBJ whole genome shotgun (WGS) entry which is preliminary data.</text>
</comment>
<dbReference type="AlphaFoldDB" id="A0A151ZK70"/>
<sequence>MKLLILILVVIINCVVAQEFGFANVWVTTVDGTVLFEEQEPAMFKWLDSSSQEDNPSDIDVVISVNNDTAYQRVYGYGGALTQSSAYLFTQLLEQNKEYGTEILNKLFSQDQGIGITMIRVPASACDFSLSNYTYDDIPNDTALTNLSIAIDQQYTIPILNLILEINPAIKLIYSPWSAPSWMKSSDSLDYGELLPSMYDVYTDFFVKFLELYYYHENIEIYAITLQNEPLFQPMTYPGMYVNSSVESQLVKLLGPKLEKSGLNTQIFIYDHNWNAPEYPMDILQDPDAYEYVGASAFHCYAGDVTNQSLVHDQFPDKEIHMTECSSGAWSPEFGENLIWQSQNLYIGSIENWSSSVLLWNFALDLEDGPTNHGCLDCRGFITVNNTNYQSVQFNVEYYGTAHYSKFLSDPSYRVQSTQYFPNPNAEYLQTCISSIAFQNQGDNTNHLVVLNACNTTVSLQMNVGLQNKYLNYNLPMGLTTFYWAI</sequence>
<dbReference type="SUPFAM" id="SSF51445">
    <property type="entry name" value="(Trans)glycosidases"/>
    <property type="match status" value="1"/>
</dbReference>
<organism evidence="6 7">
    <name type="scientific">Tieghemostelium lacteum</name>
    <name type="common">Slime mold</name>
    <name type="synonym">Dictyostelium lacteum</name>
    <dbReference type="NCBI Taxonomy" id="361077"/>
    <lineage>
        <taxon>Eukaryota</taxon>
        <taxon>Amoebozoa</taxon>
        <taxon>Evosea</taxon>
        <taxon>Eumycetozoa</taxon>
        <taxon>Dictyostelia</taxon>
        <taxon>Dictyosteliales</taxon>
        <taxon>Raperosteliaceae</taxon>
        <taxon>Tieghemostelium</taxon>
    </lineage>
</organism>
<proteinExistence type="inferred from homology"/>
<feature type="signal peptide" evidence="4">
    <location>
        <begin position="1"/>
        <end position="17"/>
    </location>
</feature>
<keyword evidence="2 4" id="KW-0732">Signal</keyword>
<dbReference type="OMA" id="GLMWNFA"/>
<reference evidence="6 7" key="1">
    <citation type="submission" date="2015-12" db="EMBL/GenBank/DDBJ databases">
        <title>Dictyostelia acquired genes for synthesis and detection of signals that induce cell-type specialization by lateral gene transfer from prokaryotes.</title>
        <authorList>
            <person name="Gloeckner G."/>
            <person name="Schaap P."/>
        </authorList>
    </citation>
    <scope>NUCLEOTIDE SEQUENCE [LARGE SCALE GENOMIC DNA]</scope>
    <source>
        <strain evidence="6 7">TK</strain>
    </source>
</reference>
<dbReference type="GO" id="GO:0006680">
    <property type="term" value="P:glucosylceramide catabolic process"/>
    <property type="evidence" value="ECO:0007669"/>
    <property type="project" value="TreeGrafter"/>
</dbReference>
<name>A0A151ZK70_TIELA</name>
<dbReference type="EMBL" id="LODT01000022">
    <property type="protein sequence ID" value="KYQ94327.1"/>
    <property type="molecule type" value="Genomic_DNA"/>
</dbReference>
<evidence type="ECO:0000256" key="4">
    <source>
        <dbReference type="SAM" id="SignalP"/>
    </source>
</evidence>
<feature type="domain" description="Glycosyl hydrolase family 30 TIM-barrel" evidence="5">
    <location>
        <begin position="74"/>
        <end position="408"/>
    </location>
</feature>
<dbReference type="GO" id="GO:0004348">
    <property type="term" value="F:glucosylceramidase activity"/>
    <property type="evidence" value="ECO:0007669"/>
    <property type="project" value="InterPro"/>
</dbReference>
<evidence type="ECO:0000256" key="3">
    <source>
        <dbReference type="ARBA" id="ARBA00022801"/>
    </source>
</evidence>
<dbReference type="Gene3D" id="3.20.20.80">
    <property type="entry name" value="Glycosidases"/>
    <property type="match status" value="1"/>
</dbReference>
<dbReference type="GO" id="GO:0016020">
    <property type="term" value="C:membrane"/>
    <property type="evidence" value="ECO:0007669"/>
    <property type="project" value="GOC"/>
</dbReference>
<comment type="similarity">
    <text evidence="1">Belongs to the glycosyl hydrolase 30 family.</text>
</comment>
<dbReference type="PANTHER" id="PTHR11069">
    <property type="entry name" value="GLUCOSYLCERAMIDASE"/>
    <property type="match status" value="1"/>
</dbReference>
<dbReference type="PANTHER" id="PTHR11069:SF23">
    <property type="entry name" value="LYSOSOMAL ACID GLUCOSYLCERAMIDASE"/>
    <property type="match status" value="1"/>
</dbReference>
<dbReference type="Gene3D" id="2.60.40.1180">
    <property type="entry name" value="Golgi alpha-mannosidase II"/>
    <property type="match status" value="1"/>
</dbReference>
<dbReference type="InParanoid" id="A0A151ZK70"/>
<evidence type="ECO:0000256" key="1">
    <source>
        <dbReference type="ARBA" id="ARBA00005382"/>
    </source>
</evidence>
<dbReference type="Proteomes" id="UP000076078">
    <property type="component" value="Unassembled WGS sequence"/>
</dbReference>
<evidence type="ECO:0000259" key="5">
    <source>
        <dbReference type="Pfam" id="PF02055"/>
    </source>
</evidence>
<accession>A0A151ZK70</accession>
<keyword evidence="3" id="KW-0378">Hydrolase</keyword>
<evidence type="ECO:0000256" key="2">
    <source>
        <dbReference type="ARBA" id="ARBA00022729"/>
    </source>
</evidence>